<evidence type="ECO:0000256" key="2">
    <source>
        <dbReference type="SAM" id="SignalP"/>
    </source>
</evidence>
<sequence>MLTRRHLLLLAPLAVAAAACAQPTGTTLERARSSGVLRVGIAGERPFGYVGGRGELTGAQPVVARTVLERIGVGGLEAVQVRFADLIPGLQAGRFDLIAAGLTVTPERCGEIAFSRPDFVAPPAFLVPEGNPRGIGTFQGVRRSGVRLAVLERSSELTYARAAGITEDRLVLSDSQGDLFRDVVDGRAQAGALTAVSLVDELRRNPGLGVEITDPVNPTVDGRTVVPASAFAARIGETDLLAAFNAELTALQASGEWLSLTEPFGLDAGNLPDPDLTVEELCAPP</sequence>
<evidence type="ECO:0000259" key="3">
    <source>
        <dbReference type="SMART" id="SM00062"/>
    </source>
</evidence>
<dbReference type="Gene3D" id="3.40.190.10">
    <property type="entry name" value="Periplasmic binding protein-like II"/>
    <property type="match status" value="2"/>
</dbReference>
<organism evidence="4 5">
    <name type="scientific">Pseudonocardia petroleophila</name>
    <dbReference type="NCBI Taxonomy" id="37331"/>
    <lineage>
        <taxon>Bacteria</taxon>
        <taxon>Bacillati</taxon>
        <taxon>Actinomycetota</taxon>
        <taxon>Actinomycetes</taxon>
        <taxon>Pseudonocardiales</taxon>
        <taxon>Pseudonocardiaceae</taxon>
        <taxon>Pseudonocardia</taxon>
    </lineage>
</organism>
<dbReference type="EMBL" id="CP060131">
    <property type="protein sequence ID" value="QNG54886.1"/>
    <property type="molecule type" value="Genomic_DNA"/>
</dbReference>
<proteinExistence type="predicted"/>
<protein>
    <submittedName>
        <fullName evidence="4">Transporter substrate-binding domain-containing protein</fullName>
    </submittedName>
</protein>
<dbReference type="Pfam" id="PF00497">
    <property type="entry name" value="SBP_bac_3"/>
    <property type="match status" value="1"/>
</dbReference>
<dbReference type="PROSITE" id="PS51257">
    <property type="entry name" value="PROKAR_LIPOPROTEIN"/>
    <property type="match status" value="1"/>
</dbReference>
<name>A0A7G7MQ25_9PSEU</name>
<dbReference type="SMART" id="SM00062">
    <property type="entry name" value="PBPb"/>
    <property type="match status" value="1"/>
</dbReference>
<evidence type="ECO:0000256" key="1">
    <source>
        <dbReference type="ARBA" id="ARBA00022729"/>
    </source>
</evidence>
<dbReference type="Proteomes" id="UP000515728">
    <property type="component" value="Chromosome"/>
</dbReference>
<dbReference type="InterPro" id="IPR001638">
    <property type="entry name" value="Solute-binding_3/MltF_N"/>
</dbReference>
<dbReference type="KEGG" id="ppel:H6H00_14010"/>
<dbReference type="PANTHER" id="PTHR35936">
    <property type="entry name" value="MEMBRANE-BOUND LYTIC MUREIN TRANSGLYCOSYLASE F"/>
    <property type="match status" value="1"/>
</dbReference>
<feature type="chain" id="PRO_5028983686" evidence="2">
    <location>
        <begin position="22"/>
        <end position="285"/>
    </location>
</feature>
<evidence type="ECO:0000313" key="4">
    <source>
        <dbReference type="EMBL" id="QNG54886.1"/>
    </source>
</evidence>
<feature type="signal peptide" evidence="2">
    <location>
        <begin position="1"/>
        <end position="21"/>
    </location>
</feature>
<dbReference type="SUPFAM" id="SSF53850">
    <property type="entry name" value="Periplasmic binding protein-like II"/>
    <property type="match status" value="1"/>
</dbReference>
<feature type="domain" description="Solute-binding protein family 3/N-terminal" evidence="3">
    <location>
        <begin position="36"/>
        <end position="268"/>
    </location>
</feature>
<dbReference type="RefSeq" id="WP_185721685.1">
    <property type="nucleotide sequence ID" value="NZ_BAAAWI010000001.1"/>
</dbReference>
<accession>A0A7G7MQ25</accession>
<evidence type="ECO:0000313" key="5">
    <source>
        <dbReference type="Proteomes" id="UP000515728"/>
    </source>
</evidence>
<keyword evidence="5" id="KW-1185">Reference proteome</keyword>
<reference evidence="4 5" key="1">
    <citation type="submission" date="2020-08" db="EMBL/GenBank/DDBJ databases">
        <authorList>
            <person name="Mo P."/>
        </authorList>
    </citation>
    <scope>NUCLEOTIDE SEQUENCE [LARGE SCALE GENOMIC DNA]</scope>
    <source>
        <strain evidence="4 5">CGMCC 4.1532</strain>
    </source>
</reference>
<keyword evidence="1 2" id="KW-0732">Signal</keyword>
<gene>
    <name evidence="4" type="ORF">H6H00_14010</name>
</gene>
<dbReference type="AlphaFoldDB" id="A0A7G7MQ25"/>
<dbReference type="PANTHER" id="PTHR35936:SF17">
    <property type="entry name" value="ARGININE-BINDING EXTRACELLULAR PROTEIN ARTP"/>
    <property type="match status" value="1"/>
</dbReference>